<dbReference type="InterPro" id="IPR014857">
    <property type="entry name" value="Nse1_RING_C4HC3-type"/>
</dbReference>
<dbReference type="InterPro" id="IPR013083">
    <property type="entry name" value="Znf_RING/FYVE/PHD"/>
</dbReference>
<feature type="compositionally biased region" description="Acidic residues" evidence="21">
    <location>
        <begin position="384"/>
        <end position="416"/>
    </location>
</feature>
<feature type="compositionally biased region" description="Basic residues" evidence="21">
    <location>
        <begin position="459"/>
        <end position="471"/>
    </location>
</feature>
<evidence type="ECO:0000256" key="7">
    <source>
        <dbReference type="ARBA" id="ARBA00019422"/>
    </source>
</evidence>
<dbReference type="InterPro" id="IPR011513">
    <property type="entry name" value="Nse1"/>
</dbReference>
<name>A0A0K3C7C2_RHOTO</name>
<feature type="compositionally biased region" description="Basic and acidic residues" evidence="21">
    <location>
        <begin position="362"/>
        <end position="382"/>
    </location>
</feature>
<evidence type="ECO:0000256" key="18">
    <source>
        <dbReference type="ARBA" id="ARBA00047899"/>
    </source>
</evidence>
<evidence type="ECO:0000256" key="9">
    <source>
        <dbReference type="ARBA" id="ARBA00022527"/>
    </source>
</evidence>
<dbReference type="Gene3D" id="3.40.50.450">
    <property type="match status" value="2"/>
</dbReference>
<feature type="domain" description="RIO kinase" evidence="22">
    <location>
        <begin position="1800"/>
        <end position="2038"/>
    </location>
</feature>
<dbReference type="UniPathway" id="UPA00109">
    <property type="reaction ID" value="UER00182"/>
</dbReference>
<dbReference type="InterPro" id="IPR015285">
    <property type="entry name" value="RIO2_wHTH_N"/>
</dbReference>
<dbReference type="GO" id="GO:0005634">
    <property type="term" value="C:nucleus"/>
    <property type="evidence" value="ECO:0007669"/>
    <property type="project" value="TreeGrafter"/>
</dbReference>
<dbReference type="GO" id="GO:0030915">
    <property type="term" value="C:Smc5-Smc6 complex"/>
    <property type="evidence" value="ECO:0007669"/>
    <property type="project" value="InterPro"/>
</dbReference>
<feature type="region of interest" description="Disordered" evidence="21">
    <location>
        <begin position="1973"/>
        <end position="1995"/>
    </location>
</feature>
<evidence type="ECO:0000256" key="21">
    <source>
        <dbReference type="SAM" id="MobiDB-lite"/>
    </source>
</evidence>
<dbReference type="CDD" id="cd05144">
    <property type="entry name" value="RIO2_C"/>
    <property type="match status" value="2"/>
</dbReference>
<dbReference type="InterPro" id="IPR032675">
    <property type="entry name" value="LRR_dom_sf"/>
</dbReference>
<dbReference type="GO" id="GO:0005945">
    <property type="term" value="C:6-phosphofructokinase complex"/>
    <property type="evidence" value="ECO:0007669"/>
    <property type="project" value="UniProtKB-ARBA"/>
</dbReference>
<dbReference type="InterPro" id="IPR000687">
    <property type="entry name" value="RIO_kinase"/>
</dbReference>
<feature type="region of interest" description="Disordered" evidence="21">
    <location>
        <begin position="1699"/>
        <end position="1744"/>
    </location>
</feature>
<dbReference type="InterPro" id="IPR011009">
    <property type="entry name" value="Kinase-like_dom_sf"/>
</dbReference>
<dbReference type="Proteomes" id="UP000199069">
    <property type="component" value="Unassembled WGS sequence"/>
</dbReference>
<dbReference type="SUPFAM" id="SSF56112">
    <property type="entry name" value="Protein kinase-like (PK-like)"/>
    <property type="match status" value="2"/>
</dbReference>
<comment type="cofactor">
    <cofactor evidence="2">
        <name>Mg(2+)</name>
        <dbReference type="ChEBI" id="CHEBI:18420"/>
    </cofactor>
</comment>
<feature type="compositionally biased region" description="Basic residues" evidence="21">
    <location>
        <begin position="2201"/>
        <end position="2213"/>
    </location>
</feature>
<gene>
    <name evidence="23" type="primary">FGENESH: predicted gene_1.438</name>
    <name evidence="23" type="ORF">BN2166_0004380</name>
</gene>
<feature type="region of interest" description="Disordered" evidence="21">
    <location>
        <begin position="228"/>
        <end position="255"/>
    </location>
</feature>
<evidence type="ECO:0000256" key="17">
    <source>
        <dbReference type="ARBA" id="ARBA00023152"/>
    </source>
</evidence>
<evidence type="ECO:0000313" key="24">
    <source>
        <dbReference type="Proteomes" id="UP000199069"/>
    </source>
</evidence>
<comment type="catalytic activity">
    <reaction evidence="1">
        <text>S-ubiquitinyl-[E2 ubiquitin-conjugating enzyme]-L-cysteine + [acceptor protein]-L-lysine = [E2 ubiquitin-conjugating enzyme]-L-cysteine + N(6)-ubiquitinyl-[acceptor protein]-L-lysine.</text>
        <dbReference type="EC" id="2.3.2.27"/>
    </reaction>
</comment>
<dbReference type="Pfam" id="PF01163">
    <property type="entry name" value="RIO1"/>
    <property type="match status" value="2"/>
</dbReference>
<dbReference type="InterPro" id="IPR022953">
    <property type="entry name" value="ATP_PFK"/>
</dbReference>
<evidence type="ECO:0000256" key="3">
    <source>
        <dbReference type="ARBA" id="ARBA00009196"/>
    </source>
</evidence>
<sequence length="2597" mass="288343">MKLDATDLRYISADAFRVLSAVEQGSKNHELVPSALIAQIAGSRSGGVNKALGELAKKKLVAKVQNAKCWSTDRWKGYVRRNSLLKQHTPADIYVVANEDDEQMVMKIHRLGRMSFRAIKSKRDYLRKGQSASWMYMSRLAAIKEFAFMKVLHDHGFPVPRPIDQSRHCLIMELIDAFPLCPPDLVRPSPGALYSALMDMIVRLARSGLIHGDFNEFNLLIRDHRTEAEKARDDETPDERDERIEREGGDFPMVSTDHPDAEYYFNRDVECVRIFFSRRFKYESSVYPKFTSVVRDGVREFDLDVEVAASGFKKEDRKVLEEYMAELAAHDEKHPEEDEREVASDEEYSDESEEEEDEEEGVEARTGEEERLPEVDKLRIGDAEGADEVEEEEQSEEEDEEEESGSEDDDDSDASDADSTGSAPRRQRQQGASEPRIGRRPARQNRDVESIVSSSLSKQKARQERRHHGKKPTCTSLGNVALKVSKLDFARRTRDARRNKGKRARQAESDDEGEHERDLANLDIKDPVKTCRHLFLQALISRRTMPLDLADALYKECVKLCRIEVPEPLNTFIAKMEPGLALCGLDIKTTRDQESGQGMLVLVNTMQDEPAKLATEYRAEEIAFFKSIVERIMLAPKLSYSVTQTDVIRLAKQPVTKAGAIQLLKSFLAKGWLSLHESGRIVLSPRSLVELAPYLREQFDQEEDEAEDARNRTVVDCNLCMGIVTSVSRQARRQAEPVPSDLASRPADSQMPRRPIGIAALGLEDDEESDAGATSDVETGAGTPAAMKKKGKGAAAKGKKAAASGKKGKKRTKADGDEEEEDELDDDEESDADASGRQRASSSPAGTRESSRTAKKKRTAWDDPPPHKSVTTMLANCLLLLHLLQVRHHRDEGKRKTIVIVAEAWRQSCRLRRILATLQGAEAVEAVLSSNPSTPSPVIGIRENKITRRPLMEAVAQTQEVAKAIEAKDFTRALSLRDPEFEDCLHAFRATTRLNTEYRVPESQRMRIGIIHTGAPAGGMNAATRTAVRYCLCHGHTPVAIYNGFAGLLEGNVAELTWLRVDQWGTRGGSELGTNRALPDSDMEGIAAKLAEYKIDSLFIVGGFEAMVAVNQLDKARDRYKALKIPLVHLPATISNNVPITEWSIGSDTSINVLVDACDAIKQSATASRNRVFVVETQGAGCGYIAMLGALASGANIVYTPENGITLKQLVDDVEFLKRRYQQDVAGKSEGRLVIRSEKASKTYTTEVISNILAEEGKDLFDSRLVSLGHTLQGGVPSPRDRTRAVRLTVKCIDWLEQQHGSKTPGAASIAIQGAEIRFVPIAEMIAAADTKHRRGKVQWWTPMQRLVDVLCGRINLENEPLNAGIPTLPAEIVLYIFHLAFVECPASACTLALLCSETRDRVRTALYTAPTLRSTTQINAFIRTVKRNPRLARMVQRVRLDGCASRKSICKGVAGGPDPQEVGRRNPLTTRLSTLLELCPNVVELCLVRTVVFSLLDFDNGHKVRHLTLSSCVLSDRTTTSRYHPFFTVIPTLESLTIRNTQFDTSTAAHFLSPRTLPKLSILSLNGCNLVDEPGSLNDLGPYEPVDLAPNLESLELLGPPSQREEENAVDPLDLVAKCPSLRNLVLPVSSVSAHVLDNLPASHLTHLTVLPPAQGTADVFEPHLAAARALSTSFLALASSSASASASPAYTPFRSRTPISASPSTPPTPLALTPFPSPGLASPSPRPSLDSASTAPLSARPRAKMKLDATDLRYISADAFRVLSAVEQGSKNHELVPSALIAQIAGSRSGGVNKALGELAKKKLVAKVQNAKCWSTDRWKGYVRRNSLLKQHTPADIYVVANEDDEQMVMKIHRLGRMSFRAIKSKRDYLRKGQSASWMYMSRLAAIKEFAFMKVLHDHGFPVPRPIDQSRHCLIMELIDAFPLRQISSVPSPGALYSALMDMIVRLARSGLIHGDFNEFNLLIRDHRTEAEKARDDETPDERDERIEREGGDFPYGPPDAEYYFNRDVECVRIFFSRRFKYESSVYPKFTSVVRDGVREFDLDVEVAASGFKKEDRKVLEEYMAELAAHDEKHPEEDEREVASDEEYSDESEEEEDEEEGVEARTGEEERLPEVDKLRIGDAEGADEVEEEEQSEEEDEEEESGSEDDDDSDASDADSTGSAPRRQRQQGASEPRIGRRPARQNRDVESIVSSSLSKQKARQERRHHGKKPTCTSLGNVALKVSKLDFARRTRDARRNKGKRARQAESDDEGEHERDLANLDIKDPVKTCRHLFLQALISRRTMPLDLADALYKECVKLCRIEVPEPLNTFIAKMEPGLALCGLDIKTTRDQESGQGMLVLVNTMQDEPAKLATEYRAEEIAFFKSIVERIMLAPKLSYSVTQTDVIRLAKQPVTKAGAIQLLKSFLAKGWLSLHESGRIVLSPRSLVELAPYLREQFDQEEDEAEDARNRTVVDCNLCMGIVTSGYACPNEDCGVRLHTFCVAQRLGNNGRCPDRLDDKPNPCPQIWPRDPQTRKCHGVPIGIAALGLEDDEESDAGATSDVETGAGTPAAMKKKGKGAAAKGKKAAASGKKGKKRTKADGTRRRKTNWTTTK</sequence>
<feature type="compositionally biased region" description="Basic and acidic residues" evidence="21">
    <location>
        <begin position="228"/>
        <end position="249"/>
    </location>
</feature>
<dbReference type="GO" id="GO:0003872">
    <property type="term" value="F:6-phosphofructokinase activity"/>
    <property type="evidence" value="ECO:0007669"/>
    <property type="project" value="UniProtKB-EC"/>
</dbReference>
<feature type="region of interest" description="Disordered" evidence="21">
    <location>
        <begin position="491"/>
        <end position="518"/>
    </location>
</feature>
<evidence type="ECO:0000256" key="19">
    <source>
        <dbReference type="ARBA" id="ARBA00048070"/>
    </source>
</evidence>
<keyword evidence="12" id="KW-0479">Metal-binding</keyword>
<evidence type="ECO:0000259" key="22">
    <source>
        <dbReference type="SMART" id="SM00090"/>
    </source>
</evidence>
<dbReference type="GO" id="GO:0030688">
    <property type="term" value="C:preribosome, small subunit precursor"/>
    <property type="evidence" value="ECO:0007669"/>
    <property type="project" value="TreeGrafter"/>
</dbReference>
<dbReference type="PRINTS" id="PR00476">
    <property type="entry name" value="PHFRCTKINASE"/>
</dbReference>
<feature type="compositionally biased region" description="Basic and acidic residues" evidence="21">
    <location>
        <begin position="2104"/>
        <end position="2124"/>
    </location>
</feature>
<comment type="similarity">
    <text evidence="3">Belongs to the protein kinase superfamily. RIO-type Ser/Thr kinase family.</text>
</comment>
<evidence type="ECO:0000256" key="6">
    <source>
        <dbReference type="ARBA" id="ARBA00012513"/>
    </source>
</evidence>
<dbReference type="FunFam" id="3.40.50.460:FF:000008">
    <property type="entry name" value="ATP-dependent 6-phosphofructokinase"/>
    <property type="match status" value="1"/>
</dbReference>
<dbReference type="InterPro" id="IPR015912">
    <property type="entry name" value="Phosphofructokinase_CS"/>
</dbReference>
<evidence type="ECO:0000256" key="10">
    <source>
        <dbReference type="ARBA" id="ARBA00022533"/>
    </source>
</evidence>
<keyword evidence="24" id="KW-1185">Reference proteome</keyword>
<feature type="region of interest" description="Disordered" evidence="21">
    <location>
        <begin position="2531"/>
        <end position="2597"/>
    </location>
</feature>
<dbReference type="Gene3D" id="3.90.1150.220">
    <property type="match status" value="2"/>
</dbReference>
<dbReference type="Gene3D" id="3.80.10.10">
    <property type="entry name" value="Ribonuclease Inhibitor"/>
    <property type="match status" value="1"/>
</dbReference>
<keyword evidence="17" id="KW-0324">Glycolysis</keyword>
<comment type="catalytic activity">
    <reaction evidence="18">
        <text>L-threonyl-[protein] + ATP = O-phospho-L-threonyl-[protein] + ADP + H(+)</text>
        <dbReference type="Rhea" id="RHEA:46608"/>
        <dbReference type="Rhea" id="RHEA-COMP:11060"/>
        <dbReference type="Rhea" id="RHEA-COMP:11605"/>
        <dbReference type="ChEBI" id="CHEBI:15378"/>
        <dbReference type="ChEBI" id="CHEBI:30013"/>
        <dbReference type="ChEBI" id="CHEBI:30616"/>
        <dbReference type="ChEBI" id="CHEBI:61977"/>
        <dbReference type="ChEBI" id="CHEBI:456216"/>
        <dbReference type="EC" id="2.7.11.1"/>
    </reaction>
</comment>
<feature type="non-terminal residue" evidence="23">
    <location>
        <position position="2597"/>
    </location>
</feature>
<keyword evidence="9" id="KW-0723">Serine/threonine-protein kinase</keyword>
<keyword evidence="11" id="KW-0808">Transferase</keyword>
<feature type="compositionally biased region" description="Basic and acidic residues" evidence="21">
    <location>
        <begin position="328"/>
        <end position="343"/>
    </location>
</feature>
<proteinExistence type="inferred from homology"/>
<keyword evidence="15" id="KW-0067">ATP-binding</keyword>
<dbReference type="PROSITE" id="PS01245">
    <property type="entry name" value="RIO1"/>
    <property type="match status" value="2"/>
</dbReference>
<dbReference type="SUPFAM" id="SSF53784">
    <property type="entry name" value="Phosphofructokinase"/>
    <property type="match status" value="1"/>
</dbReference>
<dbReference type="InterPro" id="IPR036390">
    <property type="entry name" value="WH_DNA-bd_sf"/>
</dbReference>
<dbReference type="Pfam" id="PF07574">
    <property type="entry name" value="SMC_Nse1"/>
    <property type="match status" value="2"/>
</dbReference>
<feature type="region of interest" description="Disordered" evidence="21">
    <location>
        <begin position="729"/>
        <end position="867"/>
    </location>
</feature>
<evidence type="ECO:0000256" key="15">
    <source>
        <dbReference type="ARBA" id="ARBA00022840"/>
    </source>
</evidence>
<evidence type="ECO:0000256" key="1">
    <source>
        <dbReference type="ARBA" id="ARBA00000900"/>
    </source>
</evidence>
<dbReference type="PANTHER" id="PTHR45852">
    <property type="entry name" value="SER/THR-PROTEIN KINASE RIO2"/>
    <property type="match status" value="1"/>
</dbReference>
<comment type="catalytic activity">
    <reaction evidence="19">
        <text>beta-D-fructose 6-phosphate + ATP = beta-D-fructose 1,6-bisphosphate + ADP + H(+)</text>
        <dbReference type="Rhea" id="RHEA:16109"/>
        <dbReference type="ChEBI" id="CHEBI:15378"/>
        <dbReference type="ChEBI" id="CHEBI:30616"/>
        <dbReference type="ChEBI" id="CHEBI:32966"/>
        <dbReference type="ChEBI" id="CHEBI:57634"/>
        <dbReference type="ChEBI" id="CHEBI:456216"/>
        <dbReference type="EC" id="2.7.1.11"/>
    </reaction>
</comment>
<dbReference type="InterPro" id="IPR018935">
    <property type="entry name" value="RIO_kinase_CS"/>
</dbReference>
<evidence type="ECO:0000256" key="13">
    <source>
        <dbReference type="ARBA" id="ARBA00022741"/>
    </source>
</evidence>
<dbReference type="GO" id="GO:0061630">
    <property type="term" value="F:ubiquitin protein ligase activity"/>
    <property type="evidence" value="ECO:0007669"/>
    <property type="project" value="UniProtKB-EC"/>
</dbReference>
<feature type="compositionally biased region" description="Acidic residues" evidence="21">
    <location>
        <begin position="344"/>
        <end position="361"/>
    </location>
</feature>
<feature type="compositionally biased region" description="Acidic residues" evidence="21">
    <location>
        <begin position="2086"/>
        <end position="2103"/>
    </location>
</feature>
<feature type="region of interest" description="Disordered" evidence="21">
    <location>
        <begin position="327"/>
        <end position="477"/>
    </location>
</feature>
<dbReference type="GO" id="GO:0004674">
    <property type="term" value="F:protein serine/threonine kinase activity"/>
    <property type="evidence" value="ECO:0007669"/>
    <property type="project" value="UniProtKB-KW"/>
</dbReference>
<dbReference type="InterPro" id="IPR000023">
    <property type="entry name" value="Phosphofructokinase_dom"/>
</dbReference>
<dbReference type="Gene3D" id="3.40.50.460">
    <property type="entry name" value="Phosphofructokinase domain"/>
    <property type="match status" value="1"/>
</dbReference>
<dbReference type="SUPFAM" id="SSF46785">
    <property type="entry name" value="Winged helix' DNA-binding domain"/>
    <property type="match status" value="2"/>
</dbReference>
<comment type="catalytic activity">
    <reaction evidence="20">
        <text>L-seryl-[protein] + ATP = O-phospho-L-seryl-[protein] + ADP + H(+)</text>
        <dbReference type="Rhea" id="RHEA:17989"/>
        <dbReference type="Rhea" id="RHEA-COMP:9863"/>
        <dbReference type="Rhea" id="RHEA-COMP:11604"/>
        <dbReference type="ChEBI" id="CHEBI:15378"/>
        <dbReference type="ChEBI" id="CHEBI:29999"/>
        <dbReference type="ChEBI" id="CHEBI:30616"/>
        <dbReference type="ChEBI" id="CHEBI:83421"/>
        <dbReference type="ChEBI" id="CHEBI:456216"/>
        <dbReference type="EC" id="2.7.11.1"/>
    </reaction>
</comment>
<dbReference type="SMART" id="SM00090">
    <property type="entry name" value="RIO"/>
    <property type="match status" value="2"/>
</dbReference>
<evidence type="ECO:0000256" key="2">
    <source>
        <dbReference type="ARBA" id="ARBA00001946"/>
    </source>
</evidence>
<feature type="compositionally biased region" description="Acidic residues" evidence="21">
    <location>
        <begin position="2126"/>
        <end position="2158"/>
    </location>
</feature>
<keyword evidence="16" id="KW-0460">Magnesium</keyword>
<accession>A0A0K3C7C2</accession>
<dbReference type="EC" id="2.7.11.1" evidence="6"/>
<feature type="compositionally biased region" description="Basic and acidic residues" evidence="21">
    <location>
        <begin position="2070"/>
        <end position="2085"/>
    </location>
</feature>
<dbReference type="Gene3D" id="1.10.10.10">
    <property type="entry name" value="Winged helix-like DNA-binding domain superfamily/Winged helix DNA-binding domain"/>
    <property type="match status" value="4"/>
</dbReference>
<dbReference type="GO" id="GO:0005524">
    <property type="term" value="F:ATP binding"/>
    <property type="evidence" value="ECO:0007669"/>
    <property type="project" value="UniProtKB-KW"/>
</dbReference>
<evidence type="ECO:0000256" key="5">
    <source>
        <dbReference type="ARBA" id="ARBA00012483"/>
    </source>
</evidence>
<evidence type="ECO:0000256" key="11">
    <source>
        <dbReference type="ARBA" id="ARBA00022679"/>
    </source>
</evidence>
<dbReference type="InterPro" id="IPR030484">
    <property type="entry name" value="Rio2"/>
</dbReference>
<evidence type="ECO:0000256" key="4">
    <source>
        <dbReference type="ARBA" id="ARBA00010258"/>
    </source>
</evidence>
<dbReference type="PANTHER" id="PTHR45852:SF1">
    <property type="entry name" value="SERINE_THREONINE-PROTEIN KINASE RIO2"/>
    <property type="match status" value="1"/>
</dbReference>
<keyword evidence="10" id="KW-0021">Allosteric enzyme</keyword>
<dbReference type="InterPro" id="IPR035966">
    <property type="entry name" value="PKF_sf"/>
</dbReference>
<evidence type="ECO:0000256" key="14">
    <source>
        <dbReference type="ARBA" id="ARBA00022777"/>
    </source>
</evidence>
<comment type="similarity">
    <text evidence="4">Belongs to the NSE1 family.</text>
</comment>
<feature type="compositionally biased region" description="Acidic residues" evidence="21">
    <location>
        <begin position="816"/>
        <end position="832"/>
    </location>
</feature>
<keyword evidence="8" id="KW-0963">Cytoplasm</keyword>
<dbReference type="EC" id="2.3.2.27" evidence="5"/>
<dbReference type="STRING" id="5286.A0A0K3C7C2"/>
<feature type="compositionally biased region" description="Basic and acidic residues" evidence="21">
    <location>
        <begin position="1973"/>
        <end position="1994"/>
    </location>
</feature>
<dbReference type="PROSITE" id="PS00433">
    <property type="entry name" value="PHOSPHOFRUCTOKINASE"/>
    <property type="match status" value="1"/>
</dbReference>
<dbReference type="FunFam" id="3.30.200.20:FF:000052">
    <property type="entry name" value="Serine/threonine-protein kinase RIO2"/>
    <property type="match status" value="2"/>
</dbReference>
<evidence type="ECO:0000256" key="12">
    <source>
        <dbReference type="ARBA" id="ARBA00022723"/>
    </source>
</evidence>
<dbReference type="GO" id="GO:0030490">
    <property type="term" value="P:maturation of SSU-rRNA"/>
    <property type="evidence" value="ECO:0007669"/>
    <property type="project" value="TreeGrafter"/>
</dbReference>
<dbReference type="InterPro" id="IPR036388">
    <property type="entry name" value="WH-like_DNA-bd_sf"/>
</dbReference>
<keyword evidence="13" id="KW-0547">Nucleotide-binding</keyword>
<dbReference type="Gene3D" id="3.30.40.10">
    <property type="entry name" value="Zinc/RING finger domain, C3HC4 (zinc finger)"/>
    <property type="match status" value="1"/>
</dbReference>
<dbReference type="EMBL" id="CWKI01000001">
    <property type="protein sequence ID" value="CTR04577.1"/>
    <property type="molecule type" value="Genomic_DNA"/>
</dbReference>
<keyword evidence="14" id="KW-0418">Kinase</keyword>
<organism evidence="23 24">
    <name type="scientific">Rhodotorula toruloides</name>
    <name type="common">Yeast</name>
    <name type="synonym">Rhodosporidium toruloides</name>
    <dbReference type="NCBI Taxonomy" id="5286"/>
    <lineage>
        <taxon>Eukaryota</taxon>
        <taxon>Fungi</taxon>
        <taxon>Dikarya</taxon>
        <taxon>Basidiomycota</taxon>
        <taxon>Pucciniomycotina</taxon>
        <taxon>Microbotryomycetes</taxon>
        <taxon>Sporidiobolales</taxon>
        <taxon>Sporidiobolaceae</taxon>
        <taxon>Rhodotorula</taxon>
    </lineage>
</organism>
<evidence type="ECO:0000313" key="23">
    <source>
        <dbReference type="EMBL" id="CTR04577.1"/>
    </source>
</evidence>
<feature type="compositionally biased region" description="Basic residues" evidence="21">
    <location>
        <begin position="787"/>
        <end position="812"/>
    </location>
</feature>
<dbReference type="GO" id="GO:0006002">
    <property type="term" value="P:fructose 6-phosphate metabolic process"/>
    <property type="evidence" value="ECO:0007669"/>
    <property type="project" value="InterPro"/>
</dbReference>
<evidence type="ECO:0000256" key="16">
    <source>
        <dbReference type="ARBA" id="ARBA00022842"/>
    </source>
</evidence>
<protein>
    <recommendedName>
        <fullName evidence="7">Non-structural maintenance of chromosomes element 1 homolog</fullName>
        <ecNumber evidence="5">2.3.2.27</ecNumber>
        <ecNumber evidence="6">2.7.11.1</ecNumber>
    </recommendedName>
</protein>
<dbReference type="Gene3D" id="3.30.200.20">
    <property type="entry name" value="Phosphorylase Kinase, domain 1"/>
    <property type="match status" value="2"/>
</dbReference>
<dbReference type="Pfam" id="PF00365">
    <property type="entry name" value="PFK"/>
    <property type="match status" value="1"/>
</dbReference>
<dbReference type="SUPFAM" id="SSF52047">
    <property type="entry name" value="RNI-like"/>
    <property type="match status" value="1"/>
</dbReference>
<feature type="compositionally biased region" description="Basic residues" evidence="21">
    <location>
        <begin position="2556"/>
        <end position="2591"/>
    </location>
</feature>
<dbReference type="GO" id="GO:0046872">
    <property type="term" value="F:metal ion binding"/>
    <property type="evidence" value="ECO:0007669"/>
    <property type="project" value="UniProtKB-KW"/>
</dbReference>
<feature type="domain" description="RIO kinase" evidence="22">
    <location>
        <begin position="54"/>
        <end position="296"/>
    </location>
</feature>
<dbReference type="Gene3D" id="1.10.510.10">
    <property type="entry name" value="Transferase(Phosphotransferase) domain 1"/>
    <property type="match status" value="2"/>
</dbReference>
<dbReference type="InterPro" id="IPR018934">
    <property type="entry name" value="RIO_dom"/>
</dbReference>
<dbReference type="Pfam" id="PF08746">
    <property type="entry name" value="zf-RING-like"/>
    <property type="match status" value="1"/>
</dbReference>
<reference evidence="23 24" key="1">
    <citation type="submission" date="2015-07" db="EMBL/GenBank/DDBJ databases">
        <authorList>
            <person name="Cajimat M.N.B."/>
            <person name="Milazzo M.L."/>
            <person name="Fulhorst C.F."/>
        </authorList>
    </citation>
    <scope>NUCLEOTIDE SEQUENCE [LARGE SCALE GENOMIC DNA]</scope>
    <source>
        <strain evidence="23">Single colony</strain>
    </source>
</reference>
<evidence type="ECO:0000256" key="20">
    <source>
        <dbReference type="ARBA" id="ARBA00048679"/>
    </source>
</evidence>
<feature type="region of interest" description="Disordered" evidence="21">
    <location>
        <begin position="2069"/>
        <end position="2219"/>
    </location>
</feature>
<evidence type="ECO:0000256" key="8">
    <source>
        <dbReference type="ARBA" id="ARBA00022490"/>
    </source>
</evidence>
<dbReference type="Pfam" id="PF09202">
    <property type="entry name" value="Rio2_N"/>
    <property type="match status" value="2"/>
</dbReference>
<feature type="region of interest" description="Disordered" evidence="21">
    <location>
        <begin position="2233"/>
        <end position="2260"/>
    </location>
</feature>
<dbReference type="GO" id="GO:0006281">
    <property type="term" value="P:DNA repair"/>
    <property type="evidence" value="ECO:0007669"/>
    <property type="project" value="InterPro"/>
</dbReference>